<keyword evidence="2" id="KW-1185">Reference proteome</keyword>
<name>A0A834T213_9FABA</name>
<proteinExistence type="predicted"/>
<gene>
    <name evidence="1" type="ORF">G2W53_033348</name>
</gene>
<dbReference type="Proteomes" id="UP000634136">
    <property type="component" value="Unassembled WGS sequence"/>
</dbReference>
<dbReference type="AlphaFoldDB" id="A0A834T213"/>
<organism evidence="1 2">
    <name type="scientific">Senna tora</name>
    <dbReference type="NCBI Taxonomy" id="362788"/>
    <lineage>
        <taxon>Eukaryota</taxon>
        <taxon>Viridiplantae</taxon>
        <taxon>Streptophyta</taxon>
        <taxon>Embryophyta</taxon>
        <taxon>Tracheophyta</taxon>
        <taxon>Spermatophyta</taxon>
        <taxon>Magnoliopsida</taxon>
        <taxon>eudicotyledons</taxon>
        <taxon>Gunneridae</taxon>
        <taxon>Pentapetalae</taxon>
        <taxon>rosids</taxon>
        <taxon>fabids</taxon>
        <taxon>Fabales</taxon>
        <taxon>Fabaceae</taxon>
        <taxon>Caesalpinioideae</taxon>
        <taxon>Cassia clade</taxon>
        <taxon>Senna</taxon>
    </lineage>
</organism>
<reference evidence="1" key="1">
    <citation type="submission" date="2020-09" db="EMBL/GenBank/DDBJ databases">
        <title>Genome-Enabled Discovery of Anthraquinone Biosynthesis in Senna tora.</title>
        <authorList>
            <person name="Kang S.-H."/>
            <person name="Pandey R.P."/>
            <person name="Lee C.-M."/>
            <person name="Sim J.-S."/>
            <person name="Jeong J.-T."/>
            <person name="Choi B.-S."/>
            <person name="Jung M."/>
            <person name="Ginzburg D."/>
            <person name="Zhao K."/>
            <person name="Won S.Y."/>
            <person name="Oh T.-J."/>
            <person name="Yu Y."/>
            <person name="Kim N.-H."/>
            <person name="Lee O.R."/>
            <person name="Lee T.-H."/>
            <person name="Bashyal P."/>
            <person name="Kim T.-S."/>
            <person name="Lee W.-H."/>
            <person name="Kawkins C."/>
            <person name="Kim C.-K."/>
            <person name="Kim J.S."/>
            <person name="Ahn B.O."/>
            <person name="Rhee S.Y."/>
            <person name="Sohng J.K."/>
        </authorList>
    </citation>
    <scope>NUCLEOTIDE SEQUENCE</scope>
    <source>
        <tissue evidence="1">Leaf</tissue>
    </source>
</reference>
<evidence type="ECO:0000313" key="2">
    <source>
        <dbReference type="Proteomes" id="UP000634136"/>
    </source>
</evidence>
<sequence>MDDKMELVKQVFLHATKALVAL</sequence>
<evidence type="ECO:0000313" key="1">
    <source>
        <dbReference type="EMBL" id="KAF7812372.1"/>
    </source>
</evidence>
<dbReference type="EMBL" id="JAAIUW010000010">
    <property type="protein sequence ID" value="KAF7812372.1"/>
    <property type="molecule type" value="Genomic_DNA"/>
</dbReference>
<comment type="caution">
    <text evidence="1">The sequence shown here is derived from an EMBL/GenBank/DDBJ whole genome shotgun (WGS) entry which is preliminary data.</text>
</comment>
<protein>
    <submittedName>
        <fullName evidence="1">Uncharacterized protein</fullName>
    </submittedName>
</protein>
<accession>A0A834T213</accession>